<accession>A0ABN0XNA5</accession>
<evidence type="ECO:0008006" key="4">
    <source>
        <dbReference type="Google" id="ProtNLM"/>
    </source>
</evidence>
<keyword evidence="3" id="KW-1185">Reference proteome</keyword>
<comment type="caution">
    <text evidence="2">The sequence shown here is derived from an EMBL/GenBank/DDBJ whole genome shotgun (WGS) entry which is preliminary data.</text>
</comment>
<keyword evidence="1" id="KW-0472">Membrane</keyword>
<protein>
    <recommendedName>
        <fullName evidence="4">CU044_5270 family protein</fullName>
    </recommendedName>
</protein>
<organism evidence="2 3">
    <name type="scientific">Actinoallomurus spadix</name>
    <dbReference type="NCBI Taxonomy" id="79912"/>
    <lineage>
        <taxon>Bacteria</taxon>
        <taxon>Bacillati</taxon>
        <taxon>Actinomycetota</taxon>
        <taxon>Actinomycetes</taxon>
        <taxon>Streptosporangiales</taxon>
        <taxon>Thermomonosporaceae</taxon>
        <taxon>Actinoallomurus</taxon>
    </lineage>
</organism>
<reference evidence="2 3" key="1">
    <citation type="journal article" date="2019" name="Int. J. Syst. Evol. Microbiol.">
        <title>The Global Catalogue of Microorganisms (GCM) 10K type strain sequencing project: providing services to taxonomists for standard genome sequencing and annotation.</title>
        <authorList>
            <consortium name="The Broad Institute Genomics Platform"/>
            <consortium name="The Broad Institute Genome Sequencing Center for Infectious Disease"/>
            <person name="Wu L."/>
            <person name="Ma J."/>
        </authorList>
    </citation>
    <scope>NUCLEOTIDE SEQUENCE [LARGE SCALE GENOMIC DNA]</scope>
    <source>
        <strain evidence="2 3">JCM 3146</strain>
    </source>
</reference>
<evidence type="ECO:0000256" key="1">
    <source>
        <dbReference type="SAM" id="Phobius"/>
    </source>
</evidence>
<name>A0ABN0XNA5_9ACTN</name>
<dbReference type="EMBL" id="BAAABM010000066">
    <property type="protein sequence ID" value="GAA0368679.1"/>
    <property type="molecule type" value="Genomic_DNA"/>
</dbReference>
<proteinExistence type="predicted"/>
<dbReference type="Proteomes" id="UP001501822">
    <property type="component" value="Unassembled WGS sequence"/>
</dbReference>
<keyword evidence="1" id="KW-0812">Transmembrane</keyword>
<dbReference type="NCBIfam" id="NF038083">
    <property type="entry name" value="CU044_5270_fam"/>
    <property type="match status" value="1"/>
</dbReference>
<evidence type="ECO:0000313" key="3">
    <source>
        <dbReference type="Proteomes" id="UP001501822"/>
    </source>
</evidence>
<gene>
    <name evidence="2" type="ORF">GCM10010151_68260</name>
</gene>
<dbReference type="RefSeq" id="WP_252799469.1">
    <property type="nucleotide sequence ID" value="NZ_BAAABM010000066.1"/>
</dbReference>
<sequence length="365" mass="39173">MDDERMIRSLLQEAPPSAEVIAEGRHRLYAEPPRRRRWRTPGLGIAGLGLAAAATAAVLAVTTGGSPTAPVHQAPPRQLSARQVLLAAAEKAASEPVGRYWHTHVISGQAYHVAKGDYVIDGARHEIDQWTARSAQDDDVFRSRFAGAVPQTAADRAAWRRAGSPATWRVLSNGQYIRQTATPDRWDLARLTPAEKKGYDKLVARVRKQCAGRSRGCPQPELTQAEREALADDPAALRQRLLTTSGKGGPGNVLTRAGDFLARPGSSKLSAAVFRVLADAPGIRNAGPVTDLRGRAAIALTARSSDRSGTFDTQLLLQPGTYRVLGTQTVLVAGGRGPETAGMKPGTVFTEQLFLEMGWTDSAPR</sequence>
<dbReference type="InterPro" id="IPR047789">
    <property type="entry name" value="CU044_5270-like"/>
</dbReference>
<keyword evidence="1" id="KW-1133">Transmembrane helix</keyword>
<evidence type="ECO:0000313" key="2">
    <source>
        <dbReference type="EMBL" id="GAA0368679.1"/>
    </source>
</evidence>
<feature type="transmembrane region" description="Helical" evidence="1">
    <location>
        <begin position="42"/>
        <end position="61"/>
    </location>
</feature>